<dbReference type="GO" id="GO:0005886">
    <property type="term" value="C:plasma membrane"/>
    <property type="evidence" value="ECO:0007669"/>
    <property type="project" value="UniProtKB-SubCell"/>
</dbReference>
<comment type="subcellular location">
    <subcellularLocation>
        <location evidence="1">Cell membrane</location>
        <topology evidence="1">Multi-pass membrane protein</topology>
    </subcellularLocation>
</comment>
<feature type="domain" description="EamA" evidence="8">
    <location>
        <begin position="7"/>
        <end position="146"/>
    </location>
</feature>
<dbReference type="InterPro" id="IPR050638">
    <property type="entry name" value="AA-Vitamin_Transporters"/>
</dbReference>
<comment type="similarity">
    <text evidence="2">Belongs to the EamA transporter family.</text>
</comment>
<evidence type="ECO:0000256" key="6">
    <source>
        <dbReference type="ARBA" id="ARBA00023136"/>
    </source>
</evidence>
<dbReference type="InterPro" id="IPR037185">
    <property type="entry name" value="EmrE-like"/>
</dbReference>
<keyword evidence="3" id="KW-1003">Cell membrane</keyword>
<feature type="transmembrane region" description="Helical" evidence="7">
    <location>
        <begin position="160"/>
        <end position="177"/>
    </location>
</feature>
<dbReference type="Pfam" id="PF00892">
    <property type="entry name" value="EamA"/>
    <property type="match status" value="2"/>
</dbReference>
<feature type="transmembrane region" description="Helical" evidence="7">
    <location>
        <begin position="217"/>
        <end position="238"/>
    </location>
</feature>
<feature type="transmembrane region" description="Helical" evidence="7">
    <location>
        <begin position="9"/>
        <end position="30"/>
    </location>
</feature>
<feature type="transmembrane region" description="Helical" evidence="7">
    <location>
        <begin position="250"/>
        <end position="269"/>
    </location>
</feature>
<evidence type="ECO:0000256" key="1">
    <source>
        <dbReference type="ARBA" id="ARBA00004651"/>
    </source>
</evidence>
<accession>A0A4R5VR69</accession>
<sequence>MPNPRPKGVILVLIGASFWGISGTVAQFLFQKQGFSVSWLVVIRLLFAGLGLLLFSRFGGKQNIWTIWKNKSDVLQLIVFGIIGMLGVQYTYFAAVKEGNAATATIIQYLAPVMITCYLCFRSRVLPAKHEIIAICLALLGTFFLVTNGNIQALSISGPAFFWGILSAFALAFYTLYPRKLLNTWGSLITTGWGMLIGGVVFSFFQPPWQFHGSWSFSALMAVLFVVIFGTLVAFFCYMESLKYIEASEASLLACVEPLSAAFLAVAWLHVPFGVFEWIGAASILATIFILSAVKRT</sequence>
<feature type="domain" description="EamA" evidence="8">
    <location>
        <begin position="160"/>
        <end position="292"/>
    </location>
</feature>
<reference evidence="9 10" key="1">
    <citation type="submission" date="2019-03" db="EMBL/GenBank/DDBJ databases">
        <title>Bacillus niacini sp. nov. a Nicotinate-Metabolizing Mesophile Isolated from Soil.</title>
        <authorList>
            <person name="Zhang G."/>
        </authorList>
    </citation>
    <scope>NUCLEOTIDE SEQUENCE [LARGE SCALE GENOMIC DNA]</scope>
    <source>
        <strain evidence="9 10">WN066</strain>
    </source>
</reference>
<feature type="transmembrane region" description="Helical" evidence="7">
    <location>
        <begin position="36"/>
        <end position="55"/>
    </location>
</feature>
<evidence type="ECO:0000256" key="5">
    <source>
        <dbReference type="ARBA" id="ARBA00022989"/>
    </source>
</evidence>
<feature type="transmembrane region" description="Helical" evidence="7">
    <location>
        <begin position="75"/>
        <end position="95"/>
    </location>
</feature>
<evidence type="ECO:0000313" key="9">
    <source>
        <dbReference type="EMBL" id="TDK61108.1"/>
    </source>
</evidence>
<comment type="caution">
    <text evidence="9">The sequence shown here is derived from an EMBL/GenBank/DDBJ whole genome shotgun (WGS) entry which is preliminary data.</text>
</comment>
<evidence type="ECO:0000256" key="4">
    <source>
        <dbReference type="ARBA" id="ARBA00022692"/>
    </source>
</evidence>
<name>A0A4R5VR69_9BACI</name>
<feature type="transmembrane region" description="Helical" evidence="7">
    <location>
        <begin position="184"/>
        <end position="205"/>
    </location>
</feature>
<proteinExistence type="inferred from homology"/>
<evidence type="ECO:0000259" key="8">
    <source>
        <dbReference type="Pfam" id="PF00892"/>
    </source>
</evidence>
<evidence type="ECO:0000313" key="10">
    <source>
        <dbReference type="Proteomes" id="UP000295132"/>
    </source>
</evidence>
<keyword evidence="6 7" id="KW-0472">Membrane</keyword>
<feature type="transmembrane region" description="Helical" evidence="7">
    <location>
        <begin position="275"/>
        <end position="294"/>
    </location>
</feature>
<protein>
    <submittedName>
        <fullName evidence="9">EamA family transporter</fullName>
    </submittedName>
</protein>
<dbReference type="InterPro" id="IPR000620">
    <property type="entry name" value="EamA_dom"/>
</dbReference>
<dbReference type="Proteomes" id="UP000295132">
    <property type="component" value="Unassembled WGS sequence"/>
</dbReference>
<feature type="transmembrane region" description="Helical" evidence="7">
    <location>
        <begin position="133"/>
        <end position="154"/>
    </location>
</feature>
<feature type="transmembrane region" description="Helical" evidence="7">
    <location>
        <begin position="101"/>
        <end position="121"/>
    </location>
</feature>
<keyword evidence="5 7" id="KW-1133">Transmembrane helix</keyword>
<dbReference type="PANTHER" id="PTHR32322:SF18">
    <property type="entry name" value="S-ADENOSYLMETHIONINE_S-ADENOSYLHOMOCYSTEINE TRANSPORTER"/>
    <property type="match status" value="1"/>
</dbReference>
<dbReference type="PANTHER" id="PTHR32322">
    <property type="entry name" value="INNER MEMBRANE TRANSPORTER"/>
    <property type="match status" value="1"/>
</dbReference>
<dbReference type="SUPFAM" id="SSF103481">
    <property type="entry name" value="Multidrug resistance efflux transporter EmrE"/>
    <property type="match status" value="2"/>
</dbReference>
<evidence type="ECO:0000256" key="3">
    <source>
        <dbReference type="ARBA" id="ARBA00022475"/>
    </source>
</evidence>
<organism evidence="9 10">
    <name type="scientific">Bacillus salipaludis</name>
    <dbReference type="NCBI Taxonomy" id="2547811"/>
    <lineage>
        <taxon>Bacteria</taxon>
        <taxon>Bacillati</taxon>
        <taxon>Bacillota</taxon>
        <taxon>Bacilli</taxon>
        <taxon>Bacillales</taxon>
        <taxon>Bacillaceae</taxon>
        <taxon>Bacillus</taxon>
    </lineage>
</organism>
<keyword evidence="4 7" id="KW-0812">Transmembrane</keyword>
<evidence type="ECO:0000256" key="7">
    <source>
        <dbReference type="SAM" id="Phobius"/>
    </source>
</evidence>
<dbReference type="AlphaFoldDB" id="A0A4R5VR69"/>
<dbReference type="EMBL" id="SMYO01000006">
    <property type="protein sequence ID" value="TDK61108.1"/>
    <property type="molecule type" value="Genomic_DNA"/>
</dbReference>
<gene>
    <name evidence="9" type="ORF">E2K98_15255</name>
</gene>
<evidence type="ECO:0000256" key="2">
    <source>
        <dbReference type="ARBA" id="ARBA00007362"/>
    </source>
</evidence>